<gene>
    <name evidence="3" type="ORF">SAMN02745157_3711</name>
</gene>
<name>A0A1M5I2H6_9HYPH</name>
<evidence type="ECO:0000259" key="2">
    <source>
        <dbReference type="Pfam" id="PF18932"/>
    </source>
</evidence>
<dbReference type="AlphaFoldDB" id="A0A1M5I2H6"/>
<reference evidence="3 4" key="1">
    <citation type="submission" date="2016-11" db="EMBL/GenBank/DDBJ databases">
        <authorList>
            <person name="Jaros S."/>
            <person name="Januszkiewicz K."/>
            <person name="Wedrychowicz H."/>
        </authorList>
    </citation>
    <scope>NUCLEOTIDE SEQUENCE [LARGE SCALE GENOMIC DNA]</scope>
    <source>
        <strain evidence="3 4">DSM 19436</strain>
    </source>
</reference>
<evidence type="ECO:0000313" key="3">
    <source>
        <dbReference type="EMBL" id="SHG22193.1"/>
    </source>
</evidence>
<proteinExistence type="predicted"/>
<dbReference type="EMBL" id="FQUP01000004">
    <property type="protein sequence ID" value="SHG22193.1"/>
    <property type="molecule type" value="Genomic_DNA"/>
</dbReference>
<sequence>MNSDDRAPTGYGKPPAEHQFQHGQSGNPKGRRKGALNTNTIVQAIATERHRVTIEGRPRTMNTVELLVQILKHRSLQGSVKANKLLDKYRIRFAPEPTDTPKYAVFPEALTIEEWMELYSPKDDVPYGYGGEALTPRF</sequence>
<accession>A0A1M5I2H6</accession>
<evidence type="ECO:0000256" key="1">
    <source>
        <dbReference type="SAM" id="MobiDB-lite"/>
    </source>
</evidence>
<dbReference type="InterPro" id="IPR043736">
    <property type="entry name" value="DUF5681"/>
</dbReference>
<evidence type="ECO:0000313" key="4">
    <source>
        <dbReference type="Proteomes" id="UP000184485"/>
    </source>
</evidence>
<dbReference type="RefSeq" id="WP_073055786.1">
    <property type="nucleotide sequence ID" value="NZ_FQUP01000004.1"/>
</dbReference>
<dbReference type="OrthoDB" id="2086138at2"/>
<dbReference type="Proteomes" id="UP000184485">
    <property type="component" value="Unassembled WGS sequence"/>
</dbReference>
<feature type="domain" description="DUF5681" evidence="2">
    <location>
        <begin position="17"/>
        <end position="88"/>
    </location>
</feature>
<feature type="region of interest" description="Disordered" evidence="1">
    <location>
        <begin position="1"/>
        <end position="36"/>
    </location>
</feature>
<dbReference type="Pfam" id="PF18932">
    <property type="entry name" value="DUF5681"/>
    <property type="match status" value="1"/>
</dbReference>
<protein>
    <recommendedName>
        <fullName evidence="2">DUF5681 domain-containing protein</fullName>
    </recommendedName>
</protein>
<organism evidence="3 4">
    <name type="scientific">Kaistia soli DSM 19436</name>
    <dbReference type="NCBI Taxonomy" id="1122133"/>
    <lineage>
        <taxon>Bacteria</taxon>
        <taxon>Pseudomonadati</taxon>
        <taxon>Pseudomonadota</taxon>
        <taxon>Alphaproteobacteria</taxon>
        <taxon>Hyphomicrobiales</taxon>
        <taxon>Kaistiaceae</taxon>
        <taxon>Kaistia</taxon>
    </lineage>
</organism>
<dbReference type="STRING" id="1122133.SAMN02745157_3711"/>
<keyword evidence="4" id="KW-1185">Reference proteome</keyword>